<evidence type="ECO:0000313" key="5">
    <source>
        <dbReference type="EMBL" id="PIS15917.1"/>
    </source>
</evidence>
<protein>
    <recommendedName>
        <fullName evidence="4">Glycosyltransferase 2-like domain-containing protein</fullName>
    </recommendedName>
</protein>
<evidence type="ECO:0000313" key="6">
    <source>
        <dbReference type="Proteomes" id="UP000231198"/>
    </source>
</evidence>
<dbReference type="InterPro" id="IPR029044">
    <property type="entry name" value="Nucleotide-diphossugar_trans"/>
</dbReference>
<dbReference type="InterPro" id="IPR001173">
    <property type="entry name" value="Glyco_trans_2-like"/>
</dbReference>
<proteinExistence type="inferred from homology"/>
<accession>A0A2H0WTG5</accession>
<dbReference type="AlphaFoldDB" id="A0A2H0WTG5"/>
<feature type="domain" description="Glycosyltransferase 2-like" evidence="4">
    <location>
        <begin position="4"/>
        <end position="162"/>
    </location>
</feature>
<keyword evidence="3" id="KW-0808">Transferase</keyword>
<sequence length="294" mass="33906">MSISVVIPVYKQKKLFLENLSHNVSYLGQNEIIVVNDNPEESLKDELFHIKNVVLIENAKNMGFGESVNKGVIKAKNQYVMLLNSDVRLHDVSFKKALDYFESDPRMFAVSFAQKEKNGSIVGKNEIYWSGGMFYHRKASDLLPGKNAWAEGGACIIDKNKFIKLGGFDSIFAPFYWEDIDLSYRAWKSKYLIFFDPGIQVEHYHESTIGAYFSKKQIAAIAHRNQFLFMWKNIHEAPLIVSQWFFLPYQMVFHLLKGNTAFVKGFFLAFRLRSRIKKEHGVITDSQIINSFSS</sequence>
<dbReference type="PANTHER" id="PTHR43179:SF12">
    <property type="entry name" value="GALACTOFURANOSYLTRANSFERASE GLFT2"/>
    <property type="match status" value="1"/>
</dbReference>
<dbReference type="EMBL" id="PEZG01000025">
    <property type="protein sequence ID" value="PIS15917.1"/>
    <property type="molecule type" value="Genomic_DNA"/>
</dbReference>
<dbReference type="Pfam" id="PF00535">
    <property type="entry name" value="Glycos_transf_2"/>
    <property type="match status" value="1"/>
</dbReference>
<evidence type="ECO:0000259" key="4">
    <source>
        <dbReference type="Pfam" id="PF00535"/>
    </source>
</evidence>
<dbReference type="SUPFAM" id="SSF53448">
    <property type="entry name" value="Nucleotide-diphospho-sugar transferases"/>
    <property type="match status" value="1"/>
</dbReference>
<dbReference type="Proteomes" id="UP000231198">
    <property type="component" value="Unassembled WGS sequence"/>
</dbReference>
<name>A0A2H0WTG5_9BACT</name>
<organism evidence="5 6">
    <name type="scientific">Candidatus Roizmanbacteria bacterium CG09_land_8_20_14_0_10_41_9</name>
    <dbReference type="NCBI Taxonomy" id="1974850"/>
    <lineage>
        <taxon>Bacteria</taxon>
        <taxon>Candidatus Roizmaniibacteriota</taxon>
    </lineage>
</organism>
<comment type="similarity">
    <text evidence="1">Belongs to the glycosyltransferase 2 family.</text>
</comment>
<comment type="caution">
    <text evidence="5">The sequence shown here is derived from an EMBL/GenBank/DDBJ whole genome shotgun (WGS) entry which is preliminary data.</text>
</comment>
<reference evidence="6" key="1">
    <citation type="submission" date="2017-09" db="EMBL/GenBank/DDBJ databases">
        <title>Depth-based differentiation of microbial function through sediment-hosted aquifers and enrichment of novel symbionts in the deep terrestrial subsurface.</title>
        <authorList>
            <person name="Probst A.J."/>
            <person name="Ladd B."/>
            <person name="Jarett J.K."/>
            <person name="Geller-Mcgrath D.E."/>
            <person name="Sieber C.M.K."/>
            <person name="Emerson J.B."/>
            <person name="Anantharaman K."/>
            <person name="Thomas B.C."/>
            <person name="Malmstrom R."/>
            <person name="Stieglmeier M."/>
            <person name="Klingl A."/>
            <person name="Woyke T."/>
            <person name="Ryan C.M."/>
            <person name="Banfield J.F."/>
        </authorList>
    </citation>
    <scope>NUCLEOTIDE SEQUENCE [LARGE SCALE GENOMIC DNA]</scope>
</reference>
<evidence type="ECO:0000256" key="3">
    <source>
        <dbReference type="ARBA" id="ARBA00022679"/>
    </source>
</evidence>
<gene>
    <name evidence="5" type="ORF">COT62_01115</name>
</gene>
<dbReference type="GO" id="GO:0016757">
    <property type="term" value="F:glycosyltransferase activity"/>
    <property type="evidence" value="ECO:0007669"/>
    <property type="project" value="UniProtKB-KW"/>
</dbReference>
<evidence type="ECO:0000256" key="1">
    <source>
        <dbReference type="ARBA" id="ARBA00006739"/>
    </source>
</evidence>
<keyword evidence="2" id="KW-0328">Glycosyltransferase</keyword>
<dbReference type="Gene3D" id="3.90.550.10">
    <property type="entry name" value="Spore Coat Polysaccharide Biosynthesis Protein SpsA, Chain A"/>
    <property type="match status" value="1"/>
</dbReference>
<evidence type="ECO:0000256" key="2">
    <source>
        <dbReference type="ARBA" id="ARBA00022676"/>
    </source>
</evidence>
<dbReference type="PANTHER" id="PTHR43179">
    <property type="entry name" value="RHAMNOSYLTRANSFERASE WBBL"/>
    <property type="match status" value="1"/>
</dbReference>